<reference evidence="4" key="1">
    <citation type="submission" date="2022-01" db="EMBL/GenBank/DDBJ databases">
        <title>PSI-footprinting approach for the identification of protein synthesis inhibitor producers.</title>
        <authorList>
            <person name="Handel F."/>
            <person name="Kulik A."/>
            <person name="Wex K.W."/>
            <person name="Berscheid A."/>
            <person name="Saur J.S."/>
            <person name="Winkler A."/>
            <person name="Wibberg D."/>
            <person name="Kalinowski J."/>
            <person name="Broetz-Oesterhelt H."/>
            <person name="Mast Y."/>
        </authorList>
    </citation>
    <scope>NUCLEOTIDE SEQUENCE</scope>
    <source>
        <strain evidence="4">KNN 49.3e</strain>
    </source>
</reference>
<sequence>MKRWVNGYALGTFSDGVDTFAGLVSGDRVRRLDTEEWAKENATVRGLLEDWARVRPRLAELARPPGGVPLDALTVLAPVEPWQIIQAGANYRAHVAEIVVSGRDPGDTRSEEELRRDAEEMMDAKVRTGSPFFFTGLPAAICGPDDDVLLPAESRQVDWEVELAVVIGATARRVPRERAMDHVAGYTVVNDISARDLQFPAEHRPLGGDWLRAKNRPTFLPLGPFIVPADLVPDYRRLELTLDLNGERKQADVAANLLFDVAALIVAASAATTLYPGDLLLTGSPAGNGGAWQRWLRPGDVLEAAISGIGAQHNRCVEEPR</sequence>
<evidence type="ECO:0000256" key="1">
    <source>
        <dbReference type="ARBA" id="ARBA00010211"/>
    </source>
</evidence>
<evidence type="ECO:0000313" key="4">
    <source>
        <dbReference type="EMBL" id="UQS24774.1"/>
    </source>
</evidence>
<feature type="domain" description="Fumarylacetoacetase-like C-terminal" evidence="3">
    <location>
        <begin position="84"/>
        <end position="315"/>
    </location>
</feature>
<dbReference type="InterPro" id="IPR051121">
    <property type="entry name" value="FAH"/>
</dbReference>
<dbReference type="Gene3D" id="3.90.850.10">
    <property type="entry name" value="Fumarylacetoacetase-like, C-terminal domain"/>
    <property type="match status" value="1"/>
</dbReference>
<dbReference type="Proteomes" id="UP000830158">
    <property type="component" value="Chromosome"/>
</dbReference>
<dbReference type="GO" id="GO:0016787">
    <property type="term" value="F:hydrolase activity"/>
    <property type="evidence" value="ECO:0007669"/>
    <property type="project" value="UniProtKB-KW"/>
</dbReference>
<dbReference type="Pfam" id="PF01557">
    <property type="entry name" value="FAA_hydrolase"/>
    <property type="match status" value="1"/>
</dbReference>
<keyword evidence="4" id="KW-0378">Hydrolase</keyword>
<evidence type="ECO:0000259" key="3">
    <source>
        <dbReference type="Pfam" id="PF01557"/>
    </source>
</evidence>
<dbReference type="PANTHER" id="PTHR42796">
    <property type="entry name" value="FUMARYLACETOACETATE HYDROLASE DOMAIN-CONTAINING PROTEIN 2A-RELATED"/>
    <property type="match status" value="1"/>
</dbReference>
<dbReference type="RefSeq" id="WP_116111698.1">
    <property type="nucleotide sequence ID" value="NZ_CP091196.1"/>
</dbReference>
<evidence type="ECO:0000313" key="5">
    <source>
        <dbReference type="Proteomes" id="UP000830158"/>
    </source>
</evidence>
<dbReference type="InterPro" id="IPR036663">
    <property type="entry name" value="Fumarylacetoacetase_C_sf"/>
</dbReference>
<keyword evidence="2" id="KW-0479">Metal-binding</keyword>
<gene>
    <name evidence="4" type="ORF">L1857_19080</name>
</gene>
<dbReference type="EMBL" id="CP091196">
    <property type="protein sequence ID" value="UQS24774.1"/>
    <property type="molecule type" value="Genomic_DNA"/>
</dbReference>
<organism evidence="4 5">
    <name type="scientific">Amycolatopsis thermalba</name>
    <dbReference type="NCBI Taxonomy" id="944492"/>
    <lineage>
        <taxon>Bacteria</taxon>
        <taxon>Bacillati</taxon>
        <taxon>Actinomycetota</taxon>
        <taxon>Actinomycetes</taxon>
        <taxon>Pseudonocardiales</taxon>
        <taxon>Pseudonocardiaceae</taxon>
        <taxon>Amycolatopsis</taxon>
    </lineage>
</organism>
<evidence type="ECO:0000256" key="2">
    <source>
        <dbReference type="ARBA" id="ARBA00022723"/>
    </source>
</evidence>
<proteinExistence type="inferred from homology"/>
<dbReference type="PANTHER" id="PTHR42796:SF4">
    <property type="entry name" value="FUMARYLACETOACETATE HYDROLASE DOMAIN-CONTAINING PROTEIN 2A"/>
    <property type="match status" value="1"/>
</dbReference>
<keyword evidence="5" id="KW-1185">Reference proteome</keyword>
<dbReference type="InterPro" id="IPR011234">
    <property type="entry name" value="Fumarylacetoacetase-like_C"/>
</dbReference>
<accession>A0ABY4NXG6</accession>
<name>A0ABY4NXG6_9PSEU</name>
<comment type="similarity">
    <text evidence="1">Belongs to the FAH family.</text>
</comment>
<protein>
    <submittedName>
        <fullName evidence="4">Fumarylacetoacetate hydrolase family protein</fullName>
    </submittedName>
</protein>
<dbReference type="SUPFAM" id="SSF56529">
    <property type="entry name" value="FAH"/>
    <property type="match status" value="1"/>
</dbReference>